<dbReference type="AlphaFoldDB" id="A0A645CCF1"/>
<organism evidence="1">
    <name type="scientific">bioreactor metagenome</name>
    <dbReference type="NCBI Taxonomy" id="1076179"/>
    <lineage>
        <taxon>unclassified sequences</taxon>
        <taxon>metagenomes</taxon>
        <taxon>ecological metagenomes</taxon>
    </lineage>
</organism>
<evidence type="ECO:0000313" key="1">
    <source>
        <dbReference type="EMBL" id="MPM74610.1"/>
    </source>
</evidence>
<comment type="caution">
    <text evidence="1">The sequence shown here is derived from an EMBL/GenBank/DDBJ whole genome shotgun (WGS) entry which is preliminary data.</text>
</comment>
<name>A0A645CCF1_9ZZZZ</name>
<proteinExistence type="predicted"/>
<protein>
    <submittedName>
        <fullName evidence="1">Uncharacterized protein</fullName>
    </submittedName>
</protein>
<sequence length="180" mass="20133">MCLVQERVQVRLSLFSIDPRAHLLVKPGLVEQYPDQLLYRDEPALNSIARKLIEKRGDSAAQRVLDFPARKERLVKRAAGMPRANHGKLLIGKAPDAGAEHGDQRHILPAVVDEREKISKDLHFDRVKIPAAGLRIGGHTAGGERLRNRLRLGSCAEEHRKITVAIASLLTRARIQIRFA</sequence>
<reference evidence="1" key="1">
    <citation type="submission" date="2019-08" db="EMBL/GenBank/DDBJ databases">
        <authorList>
            <person name="Kucharzyk K."/>
            <person name="Murdoch R.W."/>
            <person name="Higgins S."/>
            <person name="Loffler F."/>
        </authorList>
    </citation>
    <scope>NUCLEOTIDE SEQUENCE</scope>
</reference>
<accession>A0A645CCF1</accession>
<gene>
    <name evidence="1" type="ORF">SDC9_121598</name>
</gene>
<dbReference type="EMBL" id="VSSQ01026079">
    <property type="protein sequence ID" value="MPM74610.1"/>
    <property type="molecule type" value="Genomic_DNA"/>
</dbReference>